<evidence type="ECO:0000313" key="3">
    <source>
        <dbReference type="Proteomes" id="UP000317093"/>
    </source>
</evidence>
<keyword evidence="3" id="KW-1185">Reference proteome</keyword>
<sequence>MREIFWRLVRFGEFGVSVCLTALLVVLCFAVPLTFCVEPSAESQMASNESKEDLDPAEKLHHEHRKKAEEAIHWVANLLAPTKQTTPTTDESKESLASTEEPTDAGEDPSGETHPVHRLATTLTDLLSR</sequence>
<feature type="region of interest" description="Disordered" evidence="1">
    <location>
        <begin position="40"/>
        <end position="66"/>
    </location>
</feature>
<dbReference type="KEGG" id="knv:Pan216_44530"/>
<proteinExistence type="predicted"/>
<feature type="compositionally biased region" description="Basic and acidic residues" evidence="1">
    <location>
        <begin position="49"/>
        <end position="66"/>
    </location>
</feature>
<protein>
    <submittedName>
        <fullName evidence="2">Uncharacterized protein</fullName>
    </submittedName>
</protein>
<evidence type="ECO:0000256" key="1">
    <source>
        <dbReference type="SAM" id="MobiDB-lite"/>
    </source>
</evidence>
<evidence type="ECO:0000313" key="2">
    <source>
        <dbReference type="EMBL" id="QDU63572.1"/>
    </source>
</evidence>
<dbReference type="EMBL" id="CP036279">
    <property type="protein sequence ID" value="QDU63572.1"/>
    <property type="molecule type" value="Genomic_DNA"/>
</dbReference>
<name>A0A518B9C7_9BACT</name>
<reference evidence="2 3" key="1">
    <citation type="submission" date="2019-02" db="EMBL/GenBank/DDBJ databases">
        <title>Deep-cultivation of Planctomycetes and their phenomic and genomic characterization uncovers novel biology.</title>
        <authorList>
            <person name="Wiegand S."/>
            <person name="Jogler M."/>
            <person name="Boedeker C."/>
            <person name="Pinto D."/>
            <person name="Vollmers J."/>
            <person name="Rivas-Marin E."/>
            <person name="Kohn T."/>
            <person name="Peeters S.H."/>
            <person name="Heuer A."/>
            <person name="Rast P."/>
            <person name="Oberbeckmann S."/>
            <person name="Bunk B."/>
            <person name="Jeske O."/>
            <person name="Meyerdierks A."/>
            <person name="Storesund J.E."/>
            <person name="Kallscheuer N."/>
            <person name="Luecker S."/>
            <person name="Lage O.M."/>
            <person name="Pohl T."/>
            <person name="Merkel B.J."/>
            <person name="Hornburger P."/>
            <person name="Mueller R.-W."/>
            <person name="Bruemmer F."/>
            <person name="Labrenz M."/>
            <person name="Spormann A.M."/>
            <person name="Op den Camp H."/>
            <person name="Overmann J."/>
            <person name="Amann R."/>
            <person name="Jetten M.S.M."/>
            <person name="Mascher T."/>
            <person name="Medema M.H."/>
            <person name="Devos D.P."/>
            <person name="Kaster A.-K."/>
            <person name="Ovreas L."/>
            <person name="Rohde M."/>
            <person name="Galperin M.Y."/>
            <person name="Jogler C."/>
        </authorList>
    </citation>
    <scope>NUCLEOTIDE SEQUENCE [LARGE SCALE GENOMIC DNA]</scope>
    <source>
        <strain evidence="2 3">Pan216</strain>
    </source>
</reference>
<dbReference type="AlphaFoldDB" id="A0A518B9C7"/>
<feature type="region of interest" description="Disordered" evidence="1">
    <location>
        <begin position="78"/>
        <end position="129"/>
    </location>
</feature>
<organism evidence="2 3">
    <name type="scientific">Kolteria novifilia</name>
    <dbReference type="NCBI Taxonomy" id="2527975"/>
    <lineage>
        <taxon>Bacteria</taxon>
        <taxon>Pseudomonadati</taxon>
        <taxon>Planctomycetota</taxon>
        <taxon>Planctomycetia</taxon>
        <taxon>Kolteriales</taxon>
        <taxon>Kolteriaceae</taxon>
        <taxon>Kolteria</taxon>
    </lineage>
</organism>
<dbReference type="Proteomes" id="UP000317093">
    <property type="component" value="Chromosome"/>
</dbReference>
<feature type="compositionally biased region" description="Polar residues" evidence="1">
    <location>
        <begin position="82"/>
        <end position="100"/>
    </location>
</feature>
<feature type="compositionally biased region" description="Acidic residues" evidence="1">
    <location>
        <begin position="101"/>
        <end position="110"/>
    </location>
</feature>
<gene>
    <name evidence="2" type="ORF">Pan216_44530</name>
</gene>
<accession>A0A518B9C7</accession>
<dbReference type="RefSeq" id="WP_145261133.1">
    <property type="nucleotide sequence ID" value="NZ_CP036279.1"/>
</dbReference>